<evidence type="ECO:0000256" key="3">
    <source>
        <dbReference type="ARBA" id="ARBA00023004"/>
    </source>
</evidence>
<dbReference type="RefSeq" id="WP_161315731.1">
    <property type="nucleotide sequence ID" value="NZ_WTUW01000002.1"/>
</dbReference>
<proteinExistence type="predicted"/>
<keyword evidence="7" id="KW-1185">Reference proteome</keyword>
<keyword evidence="1" id="KW-0001">2Fe-2S</keyword>
<dbReference type="SUPFAM" id="SSF50022">
    <property type="entry name" value="ISP domain"/>
    <property type="match status" value="1"/>
</dbReference>
<accession>A0A6L8W7Z4</accession>
<dbReference type="GO" id="GO:0051537">
    <property type="term" value="F:2 iron, 2 sulfur cluster binding"/>
    <property type="evidence" value="ECO:0007669"/>
    <property type="project" value="UniProtKB-KW"/>
</dbReference>
<evidence type="ECO:0000313" key="6">
    <source>
        <dbReference type="EMBL" id="MZR31205.1"/>
    </source>
</evidence>
<keyword evidence="2" id="KW-0479">Metal-binding</keyword>
<gene>
    <name evidence="6" type="ORF">GQE98_11245</name>
</gene>
<keyword evidence="3" id="KW-0408">Iron</keyword>
<sequence length="115" mass="12606">MKNEMLEWEVVASLTDIAADRPLEIFVGNTAVILLKVGGDVKAYQGLCPHQFARLSLGTISEGFIHCPRHKACFDIHDGVCGPGWQLPALRQYHVRVEAGVVSLPNPLVFKPGQD</sequence>
<evidence type="ECO:0000256" key="4">
    <source>
        <dbReference type="ARBA" id="ARBA00023014"/>
    </source>
</evidence>
<dbReference type="GO" id="GO:0046872">
    <property type="term" value="F:metal ion binding"/>
    <property type="evidence" value="ECO:0007669"/>
    <property type="project" value="UniProtKB-KW"/>
</dbReference>
<evidence type="ECO:0000259" key="5">
    <source>
        <dbReference type="PROSITE" id="PS51296"/>
    </source>
</evidence>
<dbReference type="EMBL" id="WTUW01000002">
    <property type="protein sequence ID" value="MZR31205.1"/>
    <property type="molecule type" value="Genomic_DNA"/>
</dbReference>
<dbReference type="CDD" id="cd03467">
    <property type="entry name" value="Rieske"/>
    <property type="match status" value="1"/>
</dbReference>
<comment type="caution">
    <text evidence="6">The sequence shown here is derived from an EMBL/GenBank/DDBJ whole genome shotgun (WGS) entry which is preliminary data.</text>
</comment>
<dbReference type="PROSITE" id="PS51296">
    <property type="entry name" value="RIESKE"/>
    <property type="match status" value="1"/>
</dbReference>
<evidence type="ECO:0000256" key="2">
    <source>
        <dbReference type="ARBA" id="ARBA00022723"/>
    </source>
</evidence>
<dbReference type="Gene3D" id="2.102.10.10">
    <property type="entry name" value="Rieske [2Fe-2S] iron-sulphur domain"/>
    <property type="match status" value="1"/>
</dbReference>
<feature type="domain" description="Rieske" evidence="5">
    <location>
        <begin position="9"/>
        <end position="104"/>
    </location>
</feature>
<name>A0A6L8W7Z4_9PROT</name>
<dbReference type="InterPro" id="IPR036922">
    <property type="entry name" value="Rieske_2Fe-2S_sf"/>
</dbReference>
<evidence type="ECO:0000256" key="1">
    <source>
        <dbReference type="ARBA" id="ARBA00022714"/>
    </source>
</evidence>
<dbReference type="Pfam" id="PF00355">
    <property type="entry name" value="Rieske"/>
    <property type="match status" value="1"/>
</dbReference>
<reference evidence="6 7" key="1">
    <citation type="submission" date="2019-12" db="EMBL/GenBank/DDBJ databases">
        <title>Snethiella sp. nov. sp. isolated from sea sand.</title>
        <authorList>
            <person name="Kim J."/>
            <person name="Jeong S.E."/>
            <person name="Jung H.S."/>
            <person name="Jeon C.O."/>
        </authorList>
    </citation>
    <scope>NUCLEOTIDE SEQUENCE [LARGE SCALE GENOMIC DNA]</scope>
    <source>
        <strain evidence="6 7">DP05</strain>
    </source>
</reference>
<dbReference type="Proteomes" id="UP000476030">
    <property type="component" value="Unassembled WGS sequence"/>
</dbReference>
<organism evidence="6 7">
    <name type="scientific">Sneathiella litorea</name>
    <dbReference type="NCBI Taxonomy" id="2606216"/>
    <lineage>
        <taxon>Bacteria</taxon>
        <taxon>Pseudomonadati</taxon>
        <taxon>Pseudomonadota</taxon>
        <taxon>Alphaproteobacteria</taxon>
        <taxon>Sneathiellales</taxon>
        <taxon>Sneathiellaceae</taxon>
        <taxon>Sneathiella</taxon>
    </lineage>
</organism>
<protein>
    <submittedName>
        <fullName evidence="6">Rieske 2Fe-2S domain-containing protein</fullName>
    </submittedName>
</protein>
<evidence type="ECO:0000313" key="7">
    <source>
        <dbReference type="Proteomes" id="UP000476030"/>
    </source>
</evidence>
<dbReference type="AlphaFoldDB" id="A0A6L8W7Z4"/>
<dbReference type="InterPro" id="IPR017941">
    <property type="entry name" value="Rieske_2Fe-2S"/>
</dbReference>
<keyword evidence="4" id="KW-0411">Iron-sulfur</keyword>